<evidence type="ECO:0000256" key="3">
    <source>
        <dbReference type="ARBA" id="ARBA00022643"/>
    </source>
</evidence>
<comment type="catalytic activity">
    <reaction evidence="5">
        <text>pyridoxine 5'-phosphate + O2 = pyridoxal 5'-phosphate + H2O2</text>
        <dbReference type="Rhea" id="RHEA:15149"/>
        <dbReference type="ChEBI" id="CHEBI:15379"/>
        <dbReference type="ChEBI" id="CHEBI:16240"/>
        <dbReference type="ChEBI" id="CHEBI:58589"/>
        <dbReference type="ChEBI" id="CHEBI:597326"/>
        <dbReference type="EC" id="1.4.3.5"/>
    </reaction>
</comment>
<feature type="domain" description="Pyridoxine 5'-phosphate oxidase dimerisation C-terminal" evidence="9">
    <location>
        <begin position="172"/>
        <end position="212"/>
    </location>
</feature>
<feature type="binding site" evidence="5 6">
    <location>
        <position position="126"/>
    </location>
    <ligand>
        <name>substrate</name>
    </ligand>
</feature>
<dbReference type="PANTHER" id="PTHR10851:SF0">
    <property type="entry name" value="PYRIDOXINE-5'-PHOSPHATE OXIDASE"/>
    <property type="match status" value="1"/>
</dbReference>
<evidence type="ECO:0000256" key="1">
    <source>
        <dbReference type="ARBA" id="ARBA00007301"/>
    </source>
</evidence>
<accession>A0A432WBN3</accession>
<keyword evidence="2 5" id="KW-0285">Flavoprotein</keyword>
<keyword evidence="11" id="KW-1185">Reference proteome</keyword>
<evidence type="ECO:0000256" key="4">
    <source>
        <dbReference type="ARBA" id="ARBA00023002"/>
    </source>
</evidence>
<dbReference type="EMBL" id="PIPM01000014">
    <property type="protein sequence ID" value="RUO29079.1"/>
    <property type="molecule type" value="Genomic_DNA"/>
</dbReference>
<dbReference type="UniPathway" id="UPA01068">
    <property type="reaction ID" value="UER00304"/>
</dbReference>
<keyword evidence="3 5" id="KW-0288">FMN</keyword>
<dbReference type="PANTHER" id="PTHR10851">
    <property type="entry name" value="PYRIDOXINE-5-PHOSPHATE OXIDASE"/>
    <property type="match status" value="1"/>
</dbReference>
<comment type="cofactor">
    <cofactor evidence="5 7">
        <name>FMN</name>
        <dbReference type="ChEBI" id="CHEBI:58210"/>
    </cofactor>
    <text evidence="5 7">Binds 1 FMN per subunit.</text>
</comment>
<dbReference type="GO" id="GO:0010181">
    <property type="term" value="F:FMN binding"/>
    <property type="evidence" value="ECO:0007669"/>
    <property type="project" value="UniProtKB-UniRule"/>
</dbReference>
<organism evidence="10 11">
    <name type="scientific">Aliidiomarina sanyensis</name>
    <dbReference type="NCBI Taxonomy" id="1249555"/>
    <lineage>
        <taxon>Bacteria</taxon>
        <taxon>Pseudomonadati</taxon>
        <taxon>Pseudomonadota</taxon>
        <taxon>Gammaproteobacteria</taxon>
        <taxon>Alteromonadales</taxon>
        <taxon>Idiomarinaceae</taxon>
        <taxon>Aliidiomarina</taxon>
    </lineage>
</organism>
<comment type="pathway">
    <text evidence="5">Cofactor metabolism; pyridoxal 5'-phosphate salvage; pyridoxal 5'-phosphate from pyridoxine 5'-phosphate: step 1/1.</text>
</comment>
<dbReference type="Proteomes" id="UP000288405">
    <property type="component" value="Unassembled WGS sequence"/>
</dbReference>
<dbReference type="GO" id="GO:0004733">
    <property type="term" value="F:pyridoxamine phosphate oxidase activity"/>
    <property type="evidence" value="ECO:0007669"/>
    <property type="project" value="UniProtKB-UniRule"/>
</dbReference>
<comment type="caution">
    <text evidence="5">Lacks conserved residue(s) required for the propagation of feature annotation.</text>
</comment>
<feature type="binding site" evidence="5 7">
    <location>
        <position position="195"/>
    </location>
    <ligand>
        <name>FMN</name>
        <dbReference type="ChEBI" id="CHEBI:58210"/>
    </ligand>
</feature>
<dbReference type="Gene3D" id="2.30.110.10">
    <property type="entry name" value="Electron Transport, Fmn-binding Protein, Chain A"/>
    <property type="match status" value="1"/>
</dbReference>
<dbReference type="SUPFAM" id="SSF50475">
    <property type="entry name" value="FMN-binding split barrel"/>
    <property type="match status" value="1"/>
</dbReference>
<protein>
    <recommendedName>
        <fullName evidence="5">Pyridoxine/pyridoxamine 5'-phosphate oxidase</fullName>
        <ecNumber evidence="5">1.4.3.5</ecNumber>
    </recommendedName>
    <alternativeName>
        <fullName evidence="5">PNP/PMP oxidase</fullName>
        <shortName evidence="5">PNPOx</shortName>
    </alternativeName>
    <alternativeName>
        <fullName evidence="5">Pyridoxal 5'-phosphate synthase</fullName>
    </alternativeName>
</protein>
<dbReference type="Pfam" id="PF01243">
    <property type="entry name" value="PNPOx_N"/>
    <property type="match status" value="1"/>
</dbReference>
<dbReference type="RefSeq" id="WP_126777562.1">
    <property type="nucleotide sequence ID" value="NZ_PIPM01000014.1"/>
</dbReference>
<comment type="caution">
    <text evidence="10">The sequence shown here is derived from an EMBL/GenBank/DDBJ whole genome shotgun (WGS) entry which is preliminary data.</text>
</comment>
<evidence type="ECO:0000313" key="11">
    <source>
        <dbReference type="Proteomes" id="UP000288405"/>
    </source>
</evidence>
<comment type="subunit">
    <text evidence="5">Homodimer.</text>
</comment>
<feature type="binding site" evidence="5 6">
    <location>
        <begin position="191"/>
        <end position="193"/>
    </location>
    <ligand>
        <name>substrate</name>
    </ligand>
</feature>
<keyword evidence="5" id="KW-0664">Pyridoxine biosynthesis</keyword>
<dbReference type="InterPro" id="IPR011576">
    <property type="entry name" value="Pyridox_Oxase_N"/>
</dbReference>
<evidence type="ECO:0000256" key="6">
    <source>
        <dbReference type="PIRSR" id="PIRSR000190-1"/>
    </source>
</evidence>
<feature type="binding site" evidence="5 7">
    <location>
        <begin position="75"/>
        <end position="76"/>
    </location>
    <ligand>
        <name>FMN</name>
        <dbReference type="ChEBI" id="CHEBI:58210"/>
    </ligand>
</feature>
<comment type="catalytic activity">
    <reaction evidence="5">
        <text>pyridoxamine 5'-phosphate + O2 + H2O = pyridoxal 5'-phosphate + H2O2 + NH4(+)</text>
        <dbReference type="Rhea" id="RHEA:15817"/>
        <dbReference type="ChEBI" id="CHEBI:15377"/>
        <dbReference type="ChEBI" id="CHEBI:15379"/>
        <dbReference type="ChEBI" id="CHEBI:16240"/>
        <dbReference type="ChEBI" id="CHEBI:28938"/>
        <dbReference type="ChEBI" id="CHEBI:58451"/>
        <dbReference type="ChEBI" id="CHEBI:597326"/>
        <dbReference type="EC" id="1.4.3.5"/>
    </reaction>
</comment>
<feature type="domain" description="Pyridoxamine 5'-phosphate oxidase N-terminal" evidence="8">
    <location>
        <begin position="43"/>
        <end position="157"/>
    </location>
</feature>
<feature type="binding site" evidence="5 7">
    <location>
        <begin position="60"/>
        <end position="65"/>
    </location>
    <ligand>
        <name>FMN</name>
        <dbReference type="ChEBI" id="CHEBI:58210"/>
    </ligand>
</feature>
<evidence type="ECO:0000256" key="5">
    <source>
        <dbReference type="HAMAP-Rule" id="MF_01629"/>
    </source>
</evidence>
<proteinExistence type="inferred from homology"/>
<reference evidence="10 11" key="1">
    <citation type="journal article" date="2011" name="Front. Microbiol.">
        <title>Genomic signatures of strain selection and enhancement in Bacillus atrophaeus var. globigii, a historical biowarfare simulant.</title>
        <authorList>
            <person name="Gibbons H.S."/>
            <person name="Broomall S.M."/>
            <person name="McNew L.A."/>
            <person name="Daligault H."/>
            <person name="Chapman C."/>
            <person name="Bruce D."/>
            <person name="Karavis M."/>
            <person name="Krepps M."/>
            <person name="McGregor P.A."/>
            <person name="Hong C."/>
            <person name="Park K.H."/>
            <person name="Akmal A."/>
            <person name="Feldman A."/>
            <person name="Lin J.S."/>
            <person name="Chang W.E."/>
            <person name="Higgs B.W."/>
            <person name="Demirev P."/>
            <person name="Lindquist J."/>
            <person name="Liem A."/>
            <person name="Fochler E."/>
            <person name="Read T.D."/>
            <person name="Tapia R."/>
            <person name="Johnson S."/>
            <person name="Bishop-Lilly K.A."/>
            <person name="Detter C."/>
            <person name="Han C."/>
            <person name="Sozhamannan S."/>
            <person name="Rosenzweig C.N."/>
            <person name="Skowronski E.W."/>
        </authorList>
    </citation>
    <scope>NUCLEOTIDE SEQUENCE [LARGE SCALE GENOMIC DNA]</scope>
    <source>
        <strain evidence="10 11">GYP-17</strain>
    </source>
</reference>
<feature type="binding site" evidence="5 7">
    <location>
        <begin position="139"/>
        <end position="140"/>
    </location>
    <ligand>
        <name>FMN</name>
        <dbReference type="ChEBI" id="CHEBI:58210"/>
    </ligand>
</feature>
<comment type="pathway">
    <text evidence="5">Cofactor metabolism; pyridoxal 5'-phosphate salvage; pyridoxal 5'-phosphate from pyridoxamine 5'-phosphate: step 1/1.</text>
</comment>
<feature type="binding site" evidence="5 7">
    <location>
        <position position="82"/>
    </location>
    <ligand>
        <name>FMN</name>
        <dbReference type="ChEBI" id="CHEBI:58210"/>
    </ligand>
</feature>
<name>A0A432WBN3_9GAMM</name>
<feature type="binding site" evidence="6">
    <location>
        <begin position="7"/>
        <end position="10"/>
    </location>
    <ligand>
        <name>substrate</name>
    </ligand>
</feature>
<feature type="binding site" evidence="5 6">
    <location>
        <position position="65"/>
    </location>
    <ligand>
        <name>substrate</name>
    </ligand>
</feature>
<feature type="binding site" evidence="5 6">
    <location>
        <position position="130"/>
    </location>
    <ligand>
        <name>substrate</name>
    </ligand>
</feature>
<dbReference type="NCBIfam" id="TIGR00558">
    <property type="entry name" value="pdxH"/>
    <property type="match status" value="1"/>
</dbReference>
<feature type="binding site" evidence="5 7">
    <location>
        <position position="185"/>
    </location>
    <ligand>
        <name>FMN</name>
        <dbReference type="ChEBI" id="CHEBI:58210"/>
    </ligand>
</feature>
<dbReference type="EC" id="1.4.3.5" evidence="5"/>
<sequence>MSLRDIRRDYEQRQLNFNDLNPDPFVQFQQWFDEVIASEWNLDPTAMTLATCANDKPTQRIVLLKDMSADGFVFYTNYQSQKGQQLLANPNCSLHFAWLPMERQVTVEGAAERLSEAENTAYFQSRPRASQLAAWASQQSQFVAGRDKLDAQYREVEARFSEQETLPLPPFWGGFRVRPTQFEFWQGRAARLHDRFRYRYASDNWVLERLQP</sequence>
<feature type="binding site" evidence="5 7">
    <location>
        <position position="104"/>
    </location>
    <ligand>
        <name>FMN</name>
        <dbReference type="ChEBI" id="CHEBI:58210"/>
    </ligand>
</feature>
<dbReference type="GO" id="GO:0008615">
    <property type="term" value="P:pyridoxine biosynthetic process"/>
    <property type="evidence" value="ECO:0007669"/>
    <property type="project" value="UniProtKB-UniRule"/>
</dbReference>
<evidence type="ECO:0000259" key="9">
    <source>
        <dbReference type="Pfam" id="PF10590"/>
    </source>
</evidence>
<comment type="similarity">
    <text evidence="1 5">Belongs to the pyridoxamine 5'-phosphate oxidase family.</text>
</comment>
<dbReference type="Pfam" id="PF10590">
    <property type="entry name" value="PNP_phzG_C"/>
    <property type="match status" value="1"/>
</dbReference>
<dbReference type="InterPro" id="IPR019740">
    <property type="entry name" value="Pyridox_Oxase_CS"/>
</dbReference>
<dbReference type="HAMAP" id="MF_01629">
    <property type="entry name" value="PdxH"/>
    <property type="match status" value="1"/>
</dbReference>
<feature type="binding site" evidence="5 6">
    <location>
        <position position="122"/>
    </location>
    <ligand>
        <name>substrate</name>
    </ligand>
</feature>
<comment type="function">
    <text evidence="5">Catalyzes the oxidation of either pyridoxine 5'-phosphate (PNP) or pyridoxamine 5'-phosphate (PMP) into pyridoxal 5'-phosphate (PLP).</text>
</comment>
<gene>
    <name evidence="5 10" type="primary">pdxH</name>
    <name evidence="10" type="ORF">CWE11_10420</name>
</gene>
<dbReference type="AlphaFoldDB" id="A0A432WBN3"/>
<evidence type="ECO:0000259" key="8">
    <source>
        <dbReference type="Pfam" id="PF01243"/>
    </source>
</evidence>
<evidence type="ECO:0000256" key="2">
    <source>
        <dbReference type="ARBA" id="ARBA00022630"/>
    </source>
</evidence>
<dbReference type="PIRSF" id="PIRSF000190">
    <property type="entry name" value="Pyd_amn-ph_oxd"/>
    <property type="match status" value="1"/>
</dbReference>
<dbReference type="PROSITE" id="PS01064">
    <property type="entry name" value="PYRIDOX_OXIDASE"/>
    <property type="match status" value="1"/>
</dbReference>
<dbReference type="OrthoDB" id="9780392at2"/>
<dbReference type="InterPro" id="IPR000659">
    <property type="entry name" value="Pyridox_Oxase"/>
</dbReference>
<dbReference type="NCBIfam" id="NF004231">
    <property type="entry name" value="PRK05679.1"/>
    <property type="match status" value="1"/>
</dbReference>
<evidence type="ECO:0000313" key="10">
    <source>
        <dbReference type="EMBL" id="RUO29079.1"/>
    </source>
</evidence>
<evidence type="ECO:0000256" key="7">
    <source>
        <dbReference type="PIRSR" id="PIRSR000190-2"/>
    </source>
</evidence>
<dbReference type="InterPro" id="IPR019576">
    <property type="entry name" value="Pyridoxamine_oxidase_dimer_C"/>
</dbReference>
<keyword evidence="4 5" id="KW-0560">Oxidoreductase</keyword>
<dbReference type="InterPro" id="IPR012349">
    <property type="entry name" value="Split_barrel_FMN-bd"/>
</dbReference>